<evidence type="ECO:0000313" key="2">
    <source>
        <dbReference type="EMBL" id="KAK4548002.1"/>
    </source>
</evidence>
<dbReference type="Proteomes" id="UP001324427">
    <property type="component" value="Unassembled WGS sequence"/>
</dbReference>
<accession>A0AAV9JSL9</accession>
<keyword evidence="3" id="KW-1185">Reference proteome</keyword>
<evidence type="ECO:0000313" key="3">
    <source>
        <dbReference type="Proteomes" id="UP001324427"/>
    </source>
</evidence>
<protein>
    <recommendedName>
        <fullName evidence="4">Glucan 1,4-alpha-glucosidase</fullName>
    </recommendedName>
</protein>
<reference evidence="2 3" key="1">
    <citation type="submission" date="2021-11" db="EMBL/GenBank/DDBJ databases">
        <title>Black yeast isolated from Biological Soil Crust.</title>
        <authorList>
            <person name="Kurbessoian T."/>
        </authorList>
    </citation>
    <scope>NUCLEOTIDE SEQUENCE [LARGE SCALE GENOMIC DNA]</scope>
    <source>
        <strain evidence="2 3">CCFEE 5522</strain>
    </source>
</reference>
<comment type="caution">
    <text evidence="2">The sequence shown here is derived from an EMBL/GenBank/DDBJ whole genome shotgun (WGS) entry which is preliminary data.</text>
</comment>
<organism evidence="2 3">
    <name type="scientific">Oleoguttula mirabilis</name>
    <dbReference type="NCBI Taxonomy" id="1507867"/>
    <lineage>
        <taxon>Eukaryota</taxon>
        <taxon>Fungi</taxon>
        <taxon>Dikarya</taxon>
        <taxon>Ascomycota</taxon>
        <taxon>Pezizomycotina</taxon>
        <taxon>Dothideomycetes</taxon>
        <taxon>Dothideomycetidae</taxon>
        <taxon>Mycosphaerellales</taxon>
        <taxon>Teratosphaeriaceae</taxon>
        <taxon>Oleoguttula</taxon>
    </lineage>
</organism>
<feature type="region of interest" description="Disordered" evidence="1">
    <location>
        <begin position="243"/>
        <end position="267"/>
    </location>
</feature>
<evidence type="ECO:0008006" key="4">
    <source>
        <dbReference type="Google" id="ProtNLM"/>
    </source>
</evidence>
<proteinExistence type="predicted"/>
<dbReference type="EMBL" id="JAVFHQ010000009">
    <property type="protein sequence ID" value="KAK4548002.1"/>
    <property type="molecule type" value="Genomic_DNA"/>
</dbReference>
<gene>
    <name evidence="2" type="ORF">LTR36_010722</name>
</gene>
<name>A0AAV9JSL9_9PEZI</name>
<dbReference type="AlphaFoldDB" id="A0AAV9JSL9"/>
<sequence length="304" mass="32827">MSLAILPSAPMPYGPASVPTLLQPMSSKRPKLTLKTIQAPTLLNGKGSTSLRLETLSAVSPTARNTFSNAYDPAQAMKATAAKPQRPCLTPLATSVPFAMSRIPTPLETDIPSLTNSATSSSAVSTTSMSTVDFLSTDVPYKLGYNLTSILSNGPLPRTKRNRTSYAQSRPIFPATKRVSFRAHLTEDIINTKYTVAHSDIESSALLISTTELLQPELGVKPRIQDERETNVTKAGLKITAPTSPQIGVKRESSDEEDSDICPATPVAGRRKKHRQWRWTLGSVGHVAEEARSDDDLLDDDGAK</sequence>
<evidence type="ECO:0000256" key="1">
    <source>
        <dbReference type="SAM" id="MobiDB-lite"/>
    </source>
</evidence>